<protein>
    <submittedName>
        <fullName evidence="7">Peptidase S41</fullName>
    </submittedName>
</protein>
<evidence type="ECO:0000256" key="2">
    <source>
        <dbReference type="ARBA" id="ARBA00022670"/>
    </source>
</evidence>
<dbReference type="Gene3D" id="2.30.42.10">
    <property type="match status" value="1"/>
</dbReference>
<dbReference type="Gene3D" id="3.90.226.10">
    <property type="entry name" value="2-enoyl-CoA Hydratase, Chain A, domain 1"/>
    <property type="match status" value="1"/>
</dbReference>
<proteinExistence type="inferred from homology"/>
<evidence type="ECO:0000256" key="5">
    <source>
        <dbReference type="SAM" id="SignalP"/>
    </source>
</evidence>
<dbReference type="InterPro" id="IPR004447">
    <property type="entry name" value="Peptidase_S41A"/>
</dbReference>
<dbReference type="RefSeq" id="WP_284256961.1">
    <property type="nucleotide sequence ID" value="NZ_BSOS01000013.1"/>
</dbReference>
<evidence type="ECO:0000313" key="7">
    <source>
        <dbReference type="EMBL" id="GLR66286.1"/>
    </source>
</evidence>
<sequence>MIRAAVIFFVCVILPGGVWNAPAMAAPVFDSVTAASVWGAALSYIAPRALQQLTIPQMTIWGLNGLAALDPDLSTTLLNNQIMLNGPEQLILSLPAPAPDDATAWGKAAAQVASAAYAASPALQQAGTQGVITSFFDELFNHFDPYSRYEPPLQAAQDQLMITGLASAGLSFGQQGSEVVISSVAAGGPAEDAGLTAGAQVLKVDGRPVYPGEISRLNDSMNGIYGTPTTLQLQDPAGGGAPQDVTITRAFIPPQTVFAESPPAPGILALKISGFNKGTGNQFSSALAAAMSAQPPPGGLLLDLRGNRGGILRQAILVADSLLQSGAIVKTAGRDPDADQSFDAEGADLTGGINIVVLVDGQTASAAEILAASLADNRRAVVVGSETLGKGLVQTVTTLPDGGELFVTWSRVLAPRGWPLQSLGVMPQVCTSLGPAGLQTQMDALAKGQNLMAPALAQARATRAGASVDAILSVRDACPADTGSDEDFAAAGYLFTTPKAYQAALLQ</sequence>
<keyword evidence="5" id="KW-0732">Signal</keyword>
<name>A0ABQ6A5Y8_9PROT</name>
<dbReference type="InterPro" id="IPR005151">
    <property type="entry name" value="Tail-specific_protease"/>
</dbReference>
<evidence type="ECO:0000313" key="8">
    <source>
        <dbReference type="Proteomes" id="UP001156641"/>
    </source>
</evidence>
<dbReference type="PANTHER" id="PTHR32060:SF30">
    <property type="entry name" value="CARBOXY-TERMINAL PROCESSING PROTEASE CTPA"/>
    <property type="match status" value="1"/>
</dbReference>
<feature type="chain" id="PRO_5046224349" evidence="5">
    <location>
        <begin position="26"/>
        <end position="507"/>
    </location>
</feature>
<dbReference type="InterPro" id="IPR036034">
    <property type="entry name" value="PDZ_sf"/>
</dbReference>
<dbReference type="CDD" id="cd07560">
    <property type="entry name" value="Peptidase_S41_CPP"/>
    <property type="match status" value="1"/>
</dbReference>
<dbReference type="Pfam" id="PF03572">
    <property type="entry name" value="Peptidase_S41"/>
    <property type="match status" value="1"/>
</dbReference>
<reference evidence="8" key="1">
    <citation type="journal article" date="2019" name="Int. J. Syst. Evol. Microbiol.">
        <title>The Global Catalogue of Microorganisms (GCM) 10K type strain sequencing project: providing services to taxonomists for standard genome sequencing and annotation.</title>
        <authorList>
            <consortium name="The Broad Institute Genomics Platform"/>
            <consortium name="The Broad Institute Genome Sequencing Center for Infectious Disease"/>
            <person name="Wu L."/>
            <person name="Ma J."/>
        </authorList>
    </citation>
    <scope>NUCLEOTIDE SEQUENCE [LARGE SCALE GENOMIC DNA]</scope>
    <source>
        <strain evidence="8">NBRC 112502</strain>
    </source>
</reference>
<dbReference type="InterPro" id="IPR029045">
    <property type="entry name" value="ClpP/crotonase-like_dom_sf"/>
</dbReference>
<dbReference type="Proteomes" id="UP001156641">
    <property type="component" value="Unassembled WGS sequence"/>
</dbReference>
<comment type="caution">
    <text evidence="7">The sequence shown here is derived from an EMBL/GenBank/DDBJ whole genome shotgun (WGS) entry which is preliminary data.</text>
</comment>
<feature type="signal peptide" evidence="5">
    <location>
        <begin position="1"/>
        <end position="25"/>
    </location>
</feature>
<evidence type="ECO:0000256" key="1">
    <source>
        <dbReference type="ARBA" id="ARBA00009179"/>
    </source>
</evidence>
<accession>A0ABQ6A5Y8</accession>
<dbReference type="SMART" id="SM00245">
    <property type="entry name" value="TSPc"/>
    <property type="match status" value="1"/>
</dbReference>
<dbReference type="EMBL" id="BSOS01000013">
    <property type="protein sequence ID" value="GLR66286.1"/>
    <property type="molecule type" value="Genomic_DNA"/>
</dbReference>
<evidence type="ECO:0000256" key="3">
    <source>
        <dbReference type="ARBA" id="ARBA00022801"/>
    </source>
</evidence>
<keyword evidence="2" id="KW-0645">Protease</keyword>
<dbReference type="Pfam" id="PF17820">
    <property type="entry name" value="PDZ_6"/>
    <property type="match status" value="1"/>
</dbReference>
<dbReference type="SUPFAM" id="SSF52096">
    <property type="entry name" value="ClpP/crotonase"/>
    <property type="match status" value="1"/>
</dbReference>
<dbReference type="InterPro" id="IPR001478">
    <property type="entry name" value="PDZ"/>
</dbReference>
<keyword evidence="4" id="KW-0720">Serine protease</keyword>
<dbReference type="PROSITE" id="PS50106">
    <property type="entry name" value="PDZ"/>
    <property type="match status" value="1"/>
</dbReference>
<evidence type="ECO:0000256" key="4">
    <source>
        <dbReference type="ARBA" id="ARBA00022825"/>
    </source>
</evidence>
<organism evidence="7 8">
    <name type="scientific">Acidocella aquatica</name>
    <dbReference type="NCBI Taxonomy" id="1922313"/>
    <lineage>
        <taxon>Bacteria</taxon>
        <taxon>Pseudomonadati</taxon>
        <taxon>Pseudomonadota</taxon>
        <taxon>Alphaproteobacteria</taxon>
        <taxon>Acetobacterales</taxon>
        <taxon>Acidocellaceae</taxon>
        <taxon>Acidocella</taxon>
    </lineage>
</organism>
<gene>
    <name evidence="7" type="ORF">GCM10010909_09660</name>
</gene>
<feature type="domain" description="PDZ" evidence="6">
    <location>
        <begin position="169"/>
        <end position="209"/>
    </location>
</feature>
<dbReference type="InterPro" id="IPR041489">
    <property type="entry name" value="PDZ_6"/>
</dbReference>
<evidence type="ECO:0000259" key="6">
    <source>
        <dbReference type="PROSITE" id="PS50106"/>
    </source>
</evidence>
<dbReference type="PANTHER" id="PTHR32060">
    <property type="entry name" value="TAIL-SPECIFIC PROTEASE"/>
    <property type="match status" value="1"/>
</dbReference>
<dbReference type="Gene3D" id="3.30.750.44">
    <property type="match status" value="1"/>
</dbReference>
<keyword evidence="3" id="KW-0378">Hydrolase</keyword>
<keyword evidence="8" id="KW-1185">Reference proteome</keyword>
<comment type="similarity">
    <text evidence="1">Belongs to the peptidase S41A family.</text>
</comment>
<dbReference type="SUPFAM" id="SSF50156">
    <property type="entry name" value="PDZ domain-like"/>
    <property type="match status" value="1"/>
</dbReference>
<dbReference type="SMART" id="SM00228">
    <property type="entry name" value="PDZ"/>
    <property type="match status" value="1"/>
</dbReference>